<feature type="non-terminal residue" evidence="3">
    <location>
        <position position="295"/>
    </location>
</feature>
<sequence length="295" mass="32728">MNNKIYFVDVTNRDGVQTSRLGLAKLEKTIINLMLDDMGITQSEFGFPTTSHEINYLNGNLELVERNVITKTKLSGWMRGIASDVELSFKNVPKLKHLNLSQSTSEQMIHGKYMGKKTFHDIINMTCEAVECAVSKGAQTIGVNAEDASRSDISFLIKYALEAKKCGAHRFRYCDTLGYEDPKTAYDRIYTIAKETQMPIEVHYHNDLGMAAACSVMGAKAAIDAGVDAYINTAINGMGERAGNADLVSCLLAILKSAGFKNKYKVDENIDLSKIWKLAKYTAYAFRVPIPINQP</sequence>
<evidence type="ECO:0000313" key="4">
    <source>
        <dbReference type="Proteomes" id="UP000824139"/>
    </source>
</evidence>
<dbReference type="InterPro" id="IPR013785">
    <property type="entry name" value="Aldolase_TIM"/>
</dbReference>
<reference evidence="3" key="2">
    <citation type="journal article" date="2021" name="PeerJ">
        <title>Extensive microbial diversity within the chicken gut microbiome revealed by metagenomics and culture.</title>
        <authorList>
            <person name="Gilroy R."/>
            <person name="Ravi A."/>
            <person name="Getino M."/>
            <person name="Pursley I."/>
            <person name="Horton D.L."/>
            <person name="Alikhan N.F."/>
            <person name="Baker D."/>
            <person name="Gharbi K."/>
            <person name="Hall N."/>
            <person name="Watson M."/>
            <person name="Adriaenssens E.M."/>
            <person name="Foster-Nyarko E."/>
            <person name="Jarju S."/>
            <person name="Secka A."/>
            <person name="Antonio M."/>
            <person name="Oren A."/>
            <person name="Chaudhuri R.R."/>
            <person name="La Ragione R."/>
            <person name="Hildebrand F."/>
            <person name="Pallen M.J."/>
        </authorList>
    </citation>
    <scope>NUCLEOTIDE SEQUENCE</scope>
    <source>
        <strain evidence="3">CHK152-2994</strain>
    </source>
</reference>
<dbReference type="InterPro" id="IPR002034">
    <property type="entry name" value="AIPM/Hcit_synth_CS"/>
</dbReference>
<organism evidence="3 4">
    <name type="scientific">Candidatus Scatenecus faecavium</name>
    <dbReference type="NCBI Taxonomy" id="2840915"/>
    <lineage>
        <taxon>Bacteria</taxon>
        <taxon>Candidatus Scatenecus</taxon>
    </lineage>
</organism>
<dbReference type="SUPFAM" id="SSF51569">
    <property type="entry name" value="Aldolase"/>
    <property type="match status" value="1"/>
</dbReference>
<dbReference type="EMBL" id="DVJO01000020">
    <property type="protein sequence ID" value="HIS82142.1"/>
    <property type="molecule type" value="Genomic_DNA"/>
</dbReference>
<comment type="caution">
    <text evidence="3">The sequence shown here is derived from an EMBL/GenBank/DDBJ whole genome shotgun (WGS) entry which is preliminary data.</text>
</comment>
<dbReference type="Proteomes" id="UP000824139">
    <property type="component" value="Unassembled WGS sequence"/>
</dbReference>
<reference evidence="3" key="1">
    <citation type="submission" date="2020-10" db="EMBL/GenBank/DDBJ databases">
        <authorList>
            <person name="Gilroy R."/>
        </authorList>
    </citation>
    <scope>NUCLEOTIDE SEQUENCE</scope>
    <source>
        <strain evidence="3">CHK152-2994</strain>
    </source>
</reference>
<dbReference type="Pfam" id="PF00682">
    <property type="entry name" value="HMGL-like"/>
    <property type="match status" value="1"/>
</dbReference>
<evidence type="ECO:0000313" key="3">
    <source>
        <dbReference type="EMBL" id="HIS82142.1"/>
    </source>
</evidence>
<dbReference type="InterPro" id="IPR000891">
    <property type="entry name" value="PYR_CT"/>
</dbReference>
<evidence type="ECO:0000256" key="1">
    <source>
        <dbReference type="ARBA" id="ARBA00022679"/>
    </source>
</evidence>
<dbReference type="AlphaFoldDB" id="A0A9D1FTX7"/>
<dbReference type="Gene3D" id="3.20.20.70">
    <property type="entry name" value="Aldolase class I"/>
    <property type="match status" value="1"/>
</dbReference>
<proteinExistence type="predicted"/>
<dbReference type="GO" id="GO:0019752">
    <property type="term" value="P:carboxylic acid metabolic process"/>
    <property type="evidence" value="ECO:0007669"/>
    <property type="project" value="InterPro"/>
</dbReference>
<dbReference type="PROSITE" id="PS50991">
    <property type="entry name" value="PYR_CT"/>
    <property type="match status" value="1"/>
</dbReference>
<keyword evidence="1" id="KW-0808">Transferase</keyword>
<feature type="domain" description="Pyruvate carboxyltransferase" evidence="2">
    <location>
        <begin position="5"/>
        <end position="276"/>
    </location>
</feature>
<dbReference type="PANTHER" id="PTHR42880:SF1">
    <property type="entry name" value="ISOPROPYLMALATE_HOMOCITRATE_CITRAMALATE SYNTHASE FAMILY PROTEIN"/>
    <property type="match status" value="1"/>
</dbReference>
<dbReference type="PANTHER" id="PTHR42880">
    <property type="entry name" value="HOMOCITRATE SYNTHASE"/>
    <property type="match status" value="1"/>
</dbReference>
<dbReference type="GO" id="GO:0046912">
    <property type="term" value="F:acyltransferase activity, acyl groups converted into alkyl on transfer"/>
    <property type="evidence" value="ECO:0007669"/>
    <property type="project" value="InterPro"/>
</dbReference>
<accession>A0A9D1FTX7</accession>
<dbReference type="PROSITE" id="PS00816">
    <property type="entry name" value="AIPM_HOMOCIT_SYNTH_2"/>
    <property type="match status" value="1"/>
</dbReference>
<gene>
    <name evidence="3" type="ORF">IAD41_00840</name>
</gene>
<evidence type="ECO:0000259" key="2">
    <source>
        <dbReference type="PROSITE" id="PS50991"/>
    </source>
</evidence>
<name>A0A9D1FTX7_9BACT</name>
<protein>
    <submittedName>
        <fullName evidence="3">Homocitrate synthase</fullName>
    </submittedName>
</protein>